<protein>
    <recommendedName>
        <fullName evidence="2">DUF2264 domain-containing protein</fullName>
    </recommendedName>
</protein>
<feature type="region of interest" description="Disordered" evidence="1">
    <location>
        <begin position="600"/>
        <end position="621"/>
    </location>
</feature>
<keyword evidence="4" id="KW-1185">Reference proteome</keyword>
<accession>A0ABR9M136</accession>
<evidence type="ECO:0000313" key="3">
    <source>
        <dbReference type="EMBL" id="MBE1586595.1"/>
    </source>
</evidence>
<proteinExistence type="predicted"/>
<dbReference type="InterPro" id="IPR016624">
    <property type="entry name" value="UCP014753"/>
</dbReference>
<dbReference type="Pfam" id="PF10022">
    <property type="entry name" value="DUF2264"/>
    <property type="match status" value="1"/>
</dbReference>
<dbReference type="InterPro" id="IPR049349">
    <property type="entry name" value="DUF2264_N"/>
</dbReference>
<gene>
    <name evidence="3" type="ORF">H4W80_004853</name>
</gene>
<dbReference type="RefSeq" id="WP_192787135.1">
    <property type="nucleotide sequence ID" value="NZ_JADBEK010000001.1"/>
</dbReference>
<evidence type="ECO:0000256" key="1">
    <source>
        <dbReference type="SAM" id="MobiDB-lite"/>
    </source>
</evidence>
<organism evidence="3 4">
    <name type="scientific">Nonomuraea angiospora</name>
    <dbReference type="NCBI Taxonomy" id="46172"/>
    <lineage>
        <taxon>Bacteria</taxon>
        <taxon>Bacillati</taxon>
        <taxon>Actinomycetota</taxon>
        <taxon>Actinomycetes</taxon>
        <taxon>Streptosporangiales</taxon>
        <taxon>Streptosporangiaceae</taxon>
        <taxon>Nonomuraea</taxon>
    </lineage>
</organism>
<dbReference type="PANTHER" id="PTHR35339:SF4">
    <property type="entry name" value="LINALOOL DEHYDRATASE_ISOMERASE DOMAIN-CONTAINING PROTEIN"/>
    <property type="match status" value="1"/>
</dbReference>
<name>A0ABR9M136_9ACTN</name>
<sequence length="621" mass="67345">MSGDAGPQSPADDRRLSPYTGWTRRHLQHLADRSLLALRPWSTPGHARFDLPGPPSDSGPIIGGLEAFARSFLAAGFRLSGAESDPHDHAGWYARGLATATDPASSERWPSLADAAQARVEAAVIAIALHESRRWIWDSLTPRVQEQVVDWLAGSIGSRYPDSNWLWFHNVTQAFLRSVGGPYDQAKMEENLEFLDSCHLADGWYSDNRPDGRGGNIDWYAGWVMQQFSLWYCRVSAGEPGTAERQAVYAERLKAYLTGAGALFGADGAPLHQGRSLSYRHAAVGALWTGAVFDANPYSPGRLRRTCMGAVKYFVERGAFDEDGLLSPGWLGRFEAMRESYISPGSPYWASLGLTGLVLPESHPVWADVEQPAPIDLEDRVGAIRPIGWLVSGTASDGIVRAINHGVDYSGVVPVAERPLYNRFGYSTATAPVPLSDGSAGKAVDNQVALIDRRGRWSQRPVFDLISIDDHRAESRHVARFARAEPGEGFDEGPELTCVSLVRGSVEVRAVRIGSAVRAEALVISGFAVPRKPAPGARTDLVSAVVPLTDGGSIGIAVHAVENAFGADLEVPWCRFDAPEPDRWYVAAVSLGDRAPSWPTVRPDASGQPVVTWPSGEIERV</sequence>
<comment type="caution">
    <text evidence="3">The sequence shown here is derived from an EMBL/GenBank/DDBJ whole genome shotgun (WGS) entry which is preliminary data.</text>
</comment>
<dbReference type="PANTHER" id="PTHR35339">
    <property type="entry name" value="LINALOOL DEHYDRATASE_ISOMERASE DOMAIN-CONTAINING PROTEIN"/>
    <property type="match status" value="1"/>
</dbReference>
<dbReference type="EMBL" id="JADBEK010000001">
    <property type="protein sequence ID" value="MBE1586595.1"/>
    <property type="molecule type" value="Genomic_DNA"/>
</dbReference>
<feature type="domain" description="DUF2264" evidence="2">
    <location>
        <begin position="23"/>
        <end position="372"/>
    </location>
</feature>
<evidence type="ECO:0000313" key="4">
    <source>
        <dbReference type="Proteomes" id="UP000633509"/>
    </source>
</evidence>
<dbReference type="Proteomes" id="UP000633509">
    <property type="component" value="Unassembled WGS sequence"/>
</dbReference>
<reference evidence="3 4" key="1">
    <citation type="submission" date="2020-10" db="EMBL/GenBank/DDBJ databases">
        <title>Sequencing the genomes of 1000 actinobacteria strains.</title>
        <authorList>
            <person name="Klenk H.-P."/>
        </authorList>
    </citation>
    <scope>NUCLEOTIDE SEQUENCE [LARGE SCALE GENOMIC DNA]</scope>
    <source>
        <strain evidence="3 4">DSM 43173</strain>
    </source>
</reference>
<evidence type="ECO:0000259" key="2">
    <source>
        <dbReference type="Pfam" id="PF10022"/>
    </source>
</evidence>